<dbReference type="Gene3D" id="2.160.10.10">
    <property type="entry name" value="Hexapeptide repeat proteins"/>
    <property type="match status" value="1"/>
</dbReference>
<dbReference type="PANTHER" id="PTHR22572">
    <property type="entry name" value="SUGAR-1-PHOSPHATE GUANYL TRANSFERASE"/>
    <property type="match status" value="1"/>
</dbReference>
<organism evidence="2 3">
    <name type="scientific">Shewanella surugensis</name>
    <dbReference type="NCBI Taxonomy" id="212020"/>
    <lineage>
        <taxon>Bacteria</taxon>
        <taxon>Pseudomonadati</taxon>
        <taxon>Pseudomonadota</taxon>
        <taxon>Gammaproteobacteria</taxon>
        <taxon>Alteromonadales</taxon>
        <taxon>Shewanellaceae</taxon>
        <taxon>Shewanella</taxon>
    </lineage>
</organism>
<dbReference type="EMBL" id="JAKIKS010000043">
    <property type="protein sequence ID" value="MCL1125250.1"/>
    <property type="molecule type" value="Genomic_DNA"/>
</dbReference>
<dbReference type="InterPro" id="IPR011004">
    <property type="entry name" value="Trimer_LpxA-like_sf"/>
</dbReference>
<protein>
    <submittedName>
        <fullName evidence="2">NDP-sugar synthase</fullName>
    </submittedName>
</protein>
<reference evidence="2 3" key="1">
    <citation type="submission" date="2022-01" db="EMBL/GenBank/DDBJ databases">
        <title>Whole genome-based taxonomy of the Shewanellaceae.</title>
        <authorList>
            <person name="Martin-Rodriguez A.J."/>
        </authorList>
    </citation>
    <scope>NUCLEOTIDE SEQUENCE [LARGE SCALE GENOMIC DNA]</scope>
    <source>
        <strain evidence="2 3">DSM 17177</strain>
    </source>
</reference>
<proteinExistence type="predicted"/>
<dbReference type="InterPro" id="IPR050486">
    <property type="entry name" value="Mannose-1P_guanyltransferase"/>
</dbReference>
<sequence>MKGMILAAGKGTRIRPISHMIPKPMIPILGKPVMESMIQLFSKHGIDKIVINTSHLAESIESYFGDGHHFNVQLSYSYEVVEQGGKYICQALGSAGGMKKIQDFSAFFDATFIVVCGDAWIDLDLKQAVQHHKQCGGLATIITKKVPLSEVSQYGVVVTDKHGLVSQFQEKPTKEKALSNQINTGIYIFEPAIFDFIPSNTEFDIGADLFPLLVEKEIDFYAVNMDFQWLDVGKVNDIWSVTSDILKGKVKGYPIPGTQVASGVWVGINTVIDIEQCQITPPVLISNGCEIGNGASIIGPAVIGANCKIDSKALVSNTLICDYIHIEDEAYIANKTMFGDYLIGHDGYTQLLENSEYIHVLKNRNMSKSISNIEKNVEVFTGIASQGNQSGMQPVK</sequence>
<dbReference type="RefSeq" id="WP_248940566.1">
    <property type="nucleotide sequence ID" value="NZ_JAKIKS010000043.1"/>
</dbReference>
<dbReference type="Gene3D" id="3.90.550.10">
    <property type="entry name" value="Spore Coat Polysaccharide Biosynthesis Protein SpsA, Chain A"/>
    <property type="match status" value="1"/>
</dbReference>
<gene>
    <name evidence="2" type="ORF">L2764_12385</name>
</gene>
<dbReference type="Pfam" id="PF00483">
    <property type="entry name" value="NTP_transferase"/>
    <property type="match status" value="1"/>
</dbReference>
<feature type="domain" description="Nucleotidyl transferase" evidence="1">
    <location>
        <begin position="2"/>
        <end position="247"/>
    </location>
</feature>
<comment type="caution">
    <text evidence="2">The sequence shown here is derived from an EMBL/GenBank/DDBJ whole genome shotgun (WGS) entry which is preliminary data.</text>
</comment>
<dbReference type="Proteomes" id="UP001203423">
    <property type="component" value="Unassembled WGS sequence"/>
</dbReference>
<evidence type="ECO:0000313" key="2">
    <source>
        <dbReference type="EMBL" id="MCL1125250.1"/>
    </source>
</evidence>
<keyword evidence="3" id="KW-1185">Reference proteome</keyword>
<name>A0ABT0LCN8_9GAMM</name>
<dbReference type="SUPFAM" id="SSF53448">
    <property type="entry name" value="Nucleotide-diphospho-sugar transferases"/>
    <property type="match status" value="1"/>
</dbReference>
<accession>A0ABT0LCN8</accession>
<dbReference type="InterPro" id="IPR029044">
    <property type="entry name" value="Nucleotide-diphossugar_trans"/>
</dbReference>
<dbReference type="SUPFAM" id="SSF51161">
    <property type="entry name" value="Trimeric LpxA-like enzymes"/>
    <property type="match status" value="1"/>
</dbReference>
<evidence type="ECO:0000313" key="3">
    <source>
        <dbReference type="Proteomes" id="UP001203423"/>
    </source>
</evidence>
<dbReference type="CDD" id="cd04181">
    <property type="entry name" value="NTP_transferase"/>
    <property type="match status" value="1"/>
</dbReference>
<evidence type="ECO:0000259" key="1">
    <source>
        <dbReference type="Pfam" id="PF00483"/>
    </source>
</evidence>
<dbReference type="InterPro" id="IPR005835">
    <property type="entry name" value="NTP_transferase_dom"/>
</dbReference>